<dbReference type="NCBIfam" id="TIGR03421">
    <property type="entry name" value="FeS_CyaY"/>
    <property type="match status" value="1"/>
</dbReference>
<dbReference type="AlphaFoldDB" id="Q2PYH8"/>
<dbReference type="Gene3D" id="3.30.920.10">
    <property type="entry name" value="Frataxin/CyaY"/>
    <property type="match status" value="1"/>
</dbReference>
<evidence type="ECO:0000313" key="3">
    <source>
        <dbReference type="EMBL" id="ABC25249.1"/>
    </source>
</evidence>
<dbReference type="InterPro" id="IPR036524">
    <property type="entry name" value="Frataxin/CyaY_sf"/>
</dbReference>
<name>Q2PYH8_9BACT</name>
<proteinExistence type="inferred from homology"/>
<dbReference type="GO" id="GO:0005737">
    <property type="term" value="C:cytoplasm"/>
    <property type="evidence" value="ECO:0007669"/>
    <property type="project" value="UniProtKB-ARBA"/>
</dbReference>
<dbReference type="GO" id="GO:0016226">
    <property type="term" value="P:iron-sulfur cluster assembly"/>
    <property type="evidence" value="ECO:0007669"/>
    <property type="project" value="InterPro"/>
</dbReference>
<dbReference type="InterPro" id="IPR002908">
    <property type="entry name" value="Frataxin/CyaY"/>
</dbReference>
<dbReference type="GO" id="GO:0008199">
    <property type="term" value="F:ferric iron binding"/>
    <property type="evidence" value="ECO:0007669"/>
    <property type="project" value="InterPro"/>
</dbReference>
<evidence type="ECO:0000256" key="1">
    <source>
        <dbReference type="ARBA" id="ARBA00008183"/>
    </source>
</evidence>
<organism evidence="3">
    <name type="scientific">uncultured marine bacterium Ant4D3</name>
    <dbReference type="NCBI Taxonomy" id="360423"/>
    <lineage>
        <taxon>Bacteria</taxon>
        <taxon>environmental samples</taxon>
    </lineage>
</organism>
<dbReference type="PROSITE" id="PS50810">
    <property type="entry name" value="FRATAXIN_2"/>
    <property type="match status" value="1"/>
</dbReference>
<sequence>MSEALFHERVDNLFLQVEEILDEAQSDIDFVNSSGLLTITCENRSQVILSRQPPLQQIWLACLAGGLHFERVQNIWLLTTDHEQTFGQCLTLALQQQADETLDCSVLDQLLD</sequence>
<comment type="similarity">
    <text evidence="1">Belongs to the frataxin family.</text>
</comment>
<dbReference type="SUPFAM" id="SSF55387">
    <property type="entry name" value="Frataxin/Nqo15-like"/>
    <property type="match status" value="1"/>
</dbReference>
<protein>
    <submittedName>
        <fullName evidence="3">CyaY protein</fullName>
    </submittedName>
</protein>
<evidence type="ECO:0000256" key="2">
    <source>
        <dbReference type="ARBA" id="ARBA00023004"/>
    </source>
</evidence>
<dbReference type="EMBL" id="DQ295237">
    <property type="protein sequence ID" value="ABC25249.1"/>
    <property type="molecule type" value="Genomic_DNA"/>
</dbReference>
<accession>Q2PYH8</accession>
<keyword evidence="2" id="KW-0408">Iron</keyword>
<dbReference type="Pfam" id="PF01491">
    <property type="entry name" value="Frataxin_Cyay"/>
    <property type="match status" value="1"/>
</dbReference>
<reference evidence="3" key="1">
    <citation type="journal article" date="2006" name="Appl. Environ. Microbiol.">
        <title>Comparative genomics of DNA fragments from six Antarctic marine planktonic bacteria.</title>
        <authorList>
            <person name="Grzymski J.J."/>
            <person name="Carter B.J."/>
            <person name="DeLong E.F."/>
            <person name="Feldman R.A."/>
            <person name="Ghadiri A."/>
            <person name="Murray A.E."/>
        </authorList>
    </citation>
    <scope>NUCLEOTIDE SEQUENCE</scope>
</reference>
<dbReference type="SMART" id="SM01219">
    <property type="entry name" value="Frataxin_Cyay"/>
    <property type="match status" value="1"/>
</dbReference>